<organism evidence="1">
    <name type="scientific">Arion vulgaris</name>
    <dbReference type="NCBI Taxonomy" id="1028688"/>
    <lineage>
        <taxon>Eukaryota</taxon>
        <taxon>Metazoa</taxon>
        <taxon>Spiralia</taxon>
        <taxon>Lophotrochozoa</taxon>
        <taxon>Mollusca</taxon>
        <taxon>Gastropoda</taxon>
        <taxon>Heterobranchia</taxon>
        <taxon>Euthyneura</taxon>
        <taxon>Panpulmonata</taxon>
        <taxon>Eupulmonata</taxon>
        <taxon>Stylommatophora</taxon>
        <taxon>Helicina</taxon>
        <taxon>Arionoidea</taxon>
        <taxon>Arionidae</taxon>
        <taxon>Arion</taxon>
    </lineage>
</organism>
<protein>
    <submittedName>
        <fullName evidence="1">Uncharacterized protein</fullName>
    </submittedName>
</protein>
<name>A0A0B7BEE8_9EUPU</name>
<reference evidence="1" key="1">
    <citation type="submission" date="2014-12" db="EMBL/GenBank/DDBJ databases">
        <title>Insight into the proteome of Arion vulgaris.</title>
        <authorList>
            <person name="Aradska J."/>
            <person name="Bulat T."/>
            <person name="Smidak R."/>
            <person name="Sarate P."/>
            <person name="Gangsoo J."/>
            <person name="Sialana F."/>
            <person name="Bilban M."/>
            <person name="Lubec G."/>
        </authorList>
    </citation>
    <scope>NUCLEOTIDE SEQUENCE</scope>
    <source>
        <tissue evidence="1">Skin</tissue>
    </source>
</reference>
<dbReference type="AlphaFoldDB" id="A0A0B7BEE8"/>
<gene>
    <name evidence="1" type="primary">ORF177286</name>
</gene>
<sequence>MYHMFSQFYAALEPRSFGDDCFSHLESGYLHIKLAQKSLYIQLPTVHILDNDREIIAPKINIAHKTAHN</sequence>
<proteinExistence type="predicted"/>
<accession>A0A0B7BEE8</accession>
<dbReference type="EMBL" id="HACG01043655">
    <property type="protein sequence ID" value="CEK90520.1"/>
    <property type="molecule type" value="Transcribed_RNA"/>
</dbReference>
<evidence type="ECO:0000313" key="1">
    <source>
        <dbReference type="EMBL" id="CEK90520.1"/>
    </source>
</evidence>